<feature type="transmembrane region" description="Helical" evidence="6">
    <location>
        <begin position="132"/>
        <end position="154"/>
    </location>
</feature>
<protein>
    <submittedName>
        <fullName evidence="8">Amino acid permease</fullName>
    </submittedName>
</protein>
<dbReference type="InterPro" id="IPR050367">
    <property type="entry name" value="APC_superfamily"/>
</dbReference>
<sequence length="772" mass="84071">MTKDLERDLGLFAVIAISMGAMIGSGIFILPGVAMAEAGPAVIVAFVIAAILVVPAALSIAELGTAMPEAGGDYVFIERGLGPSFGTIAGLGTWLMLMLKGSLALYGGMFYINFVYQLPTWELAIPGLNAALTIPGVRALGITFAIILIAVNLFGVKQTGGLQLIMVIVMLAILSAFVAGSIVQVEGANFDGFFDEGIDGILSATALVLVSYAGVTKVAAVAEEIENPGRNLPLGLLISLIGTAFLYALLVFVLVGVVDGPELAGTEEPMAEATELLFGDLTVAGGIPLGLLAVGAIVLAALLALVSTANAGILTASRYPLALSRDNLFLDKFEYIHPRFSTPFVAILTTGAIIIFIVATQEVDEIAKMAGAFQILVYILVCGALIAFRERDLEWYNPDFHTPGYPWVQLFGIVSGIFIITQMDAQEIIGSIAIVIFGFVWFRWYAKEKVEREGVAKGLARREAGKQFVRDTEEQLEQADEYDPDQYEVLIPIRQDVTREQEDALIQMAAPIVKRRGGRIRVVRFDEVPDQVPLDTAAEELSEEDLEFEQRTDDLVRYLEVPVEVGEIVSHDTRHAVVNFADRTGSDLILARQEATSRLGTLFGRDTDWIMEHAPCDVVFVQHEQRVTVDEIAIVTDRSPFNDPLKVELADAMADVLGARIRFCYAVSENAPDKLLETIEDYHAELDDLCTVPVESTIIRSNDAVSGLSKELESSDIVMLSTVTHRRLPDLVIEQRSDRIAAAIEQPVLLVHSKKTRRGSFLRPILDRFLFD</sequence>
<dbReference type="OrthoDB" id="200469at2157"/>
<keyword evidence="2" id="KW-1003">Cell membrane</keyword>
<evidence type="ECO:0000256" key="6">
    <source>
        <dbReference type="SAM" id="Phobius"/>
    </source>
</evidence>
<keyword evidence="5 6" id="KW-0472">Membrane</keyword>
<dbReference type="Pfam" id="PF00582">
    <property type="entry name" value="Usp"/>
    <property type="match status" value="1"/>
</dbReference>
<evidence type="ECO:0000256" key="4">
    <source>
        <dbReference type="ARBA" id="ARBA00022989"/>
    </source>
</evidence>
<dbReference type="PANTHER" id="PTHR42770">
    <property type="entry name" value="AMINO ACID TRANSPORTER-RELATED"/>
    <property type="match status" value="1"/>
</dbReference>
<dbReference type="Gene3D" id="3.40.50.12370">
    <property type="match status" value="1"/>
</dbReference>
<gene>
    <name evidence="8" type="ORF">GS429_10640</name>
</gene>
<feature type="domain" description="UspA" evidence="7">
    <location>
        <begin position="500"/>
        <end position="621"/>
    </location>
</feature>
<evidence type="ECO:0000313" key="8">
    <source>
        <dbReference type="EMBL" id="MXV62510.1"/>
    </source>
</evidence>
<evidence type="ECO:0000313" key="9">
    <source>
        <dbReference type="Proteomes" id="UP000434101"/>
    </source>
</evidence>
<comment type="subcellular location">
    <subcellularLocation>
        <location evidence="1">Cell membrane</location>
        <topology evidence="1">Multi-pass membrane protein</topology>
    </subcellularLocation>
</comment>
<dbReference type="InterPro" id="IPR006016">
    <property type="entry name" value="UspA"/>
</dbReference>
<dbReference type="Gene3D" id="1.20.1740.10">
    <property type="entry name" value="Amino acid/polyamine transporter I"/>
    <property type="match status" value="1"/>
</dbReference>
<feature type="transmembrane region" description="Helical" evidence="6">
    <location>
        <begin position="234"/>
        <end position="258"/>
    </location>
</feature>
<evidence type="ECO:0000256" key="1">
    <source>
        <dbReference type="ARBA" id="ARBA00004651"/>
    </source>
</evidence>
<evidence type="ECO:0000256" key="2">
    <source>
        <dbReference type="ARBA" id="ARBA00022475"/>
    </source>
</evidence>
<accession>A0A6B0VLQ4</accession>
<proteinExistence type="predicted"/>
<dbReference type="GO" id="GO:0005886">
    <property type="term" value="C:plasma membrane"/>
    <property type="evidence" value="ECO:0007669"/>
    <property type="project" value="UniProtKB-SubCell"/>
</dbReference>
<keyword evidence="9" id="KW-1185">Reference proteome</keyword>
<feature type="transmembrane region" description="Helical" evidence="6">
    <location>
        <begin position="340"/>
        <end position="360"/>
    </location>
</feature>
<feature type="transmembrane region" description="Helical" evidence="6">
    <location>
        <begin position="161"/>
        <end position="180"/>
    </location>
</feature>
<comment type="caution">
    <text evidence="8">The sequence shown here is derived from an EMBL/GenBank/DDBJ whole genome shotgun (WGS) entry which is preliminary data.</text>
</comment>
<dbReference type="Proteomes" id="UP000434101">
    <property type="component" value="Unassembled WGS sequence"/>
</dbReference>
<evidence type="ECO:0000256" key="3">
    <source>
        <dbReference type="ARBA" id="ARBA00022692"/>
    </source>
</evidence>
<evidence type="ECO:0000259" key="7">
    <source>
        <dbReference type="Pfam" id="PF00582"/>
    </source>
</evidence>
<name>A0A6B0VLQ4_9EURY</name>
<keyword evidence="3 6" id="KW-0812">Transmembrane</keyword>
<organism evidence="8 9">
    <name type="scientific">Natronorubrum halalkaliphilum</name>
    <dbReference type="NCBI Taxonomy" id="2691917"/>
    <lineage>
        <taxon>Archaea</taxon>
        <taxon>Methanobacteriati</taxon>
        <taxon>Methanobacteriota</taxon>
        <taxon>Stenosarchaea group</taxon>
        <taxon>Halobacteria</taxon>
        <taxon>Halobacteriales</taxon>
        <taxon>Natrialbaceae</taxon>
        <taxon>Natronorubrum</taxon>
    </lineage>
</organism>
<dbReference type="GO" id="GO:0022857">
    <property type="term" value="F:transmembrane transporter activity"/>
    <property type="evidence" value="ECO:0007669"/>
    <property type="project" value="InterPro"/>
</dbReference>
<feature type="transmembrane region" description="Helical" evidence="6">
    <location>
        <begin position="42"/>
        <end position="64"/>
    </location>
</feature>
<dbReference type="SUPFAM" id="SSF52402">
    <property type="entry name" value="Adenine nucleotide alpha hydrolases-like"/>
    <property type="match status" value="2"/>
</dbReference>
<evidence type="ECO:0000256" key="5">
    <source>
        <dbReference type="ARBA" id="ARBA00023136"/>
    </source>
</evidence>
<feature type="transmembrane region" description="Helical" evidence="6">
    <location>
        <begin position="286"/>
        <end position="319"/>
    </location>
</feature>
<feature type="transmembrane region" description="Helical" evidence="6">
    <location>
        <begin position="366"/>
        <end position="388"/>
    </location>
</feature>
<feature type="transmembrane region" description="Helical" evidence="6">
    <location>
        <begin position="200"/>
        <end position="222"/>
    </location>
</feature>
<dbReference type="PANTHER" id="PTHR42770:SF7">
    <property type="entry name" value="MEMBRANE PROTEIN"/>
    <property type="match status" value="1"/>
</dbReference>
<dbReference type="AlphaFoldDB" id="A0A6B0VLQ4"/>
<dbReference type="EMBL" id="WUYX01000030">
    <property type="protein sequence ID" value="MXV62510.1"/>
    <property type="molecule type" value="Genomic_DNA"/>
</dbReference>
<feature type="transmembrane region" description="Helical" evidence="6">
    <location>
        <begin position="9"/>
        <end position="30"/>
    </location>
</feature>
<dbReference type="InterPro" id="IPR002293">
    <property type="entry name" value="AA/rel_permease1"/>
</dbReference>
<dbReference type="RefSeq" id="WP_160065335.1">
    <property type="nucleotide sequence ID" value="NZ_WUYX01000030.1"/>
</dbReference>
<dbReference type="Pfam" id="PF13520">
    <property type="entry name" value="AA_permease_2"/>
    <property type="match status" value="1"/>
</dbReference>
<feature type="transmembrane region" description="Helical" evidence="6">
    <location>
        <begin position="400"/>
        <end position="422"/>
    </location>
</feature>
<feature type="transmembrane region" description="Helical" evidence="6">
    <location>
        <begin position="428"/>
        <end position="446"/>
    </location>
</feature>
<keyword evidence="4 6" id="KW-1133">Transmembrane helix</keyword>
<reference evidence="8 9" key="1">
    <citation type="submission" date="2020-01" db="EMBL/GenBank/DDBJ databases">
        <title>Natronorubrum sp. JWXQ-INN 674 isolated from Inner Mongolia Autonomous Region of China.</title>
        <authorList>
            <person name="Xue Q."/>
        </authorList>
    </citation>
    <scope>NUCLEOTIDE SEQUENCE [LARGE SCALE GENOMIC DNA]</scope>
    <source>
        <strain evidence="8 9">JWXQ-INN-674</strain>
    </source>
</reference>